<evidence type="ECO:0000313" key="2">
    <source>
        <dbReference type="Proteomes" id="UP000001283"/>
    </source>
</evidence>
<dbReference type="KEGG" id="bmh:BMWSH_2539"/>
<gene>
    <name evidence="1" type="ORF">BMWSH_2539</name>
</gene>
<dbReference type="EMBL" id="CP003017">
    <property type="protein sequence ID" value="AEN89421.1"/>
    <property type="molecule type" value="Genomic_DNA"/>
</dbReference>
<sequence>MMVGSRNLMNSIWFGEKTTLSQAEIKEHLLKSHTERDILFNLIELYKIGDFTQKPSLIQLMNRTKDEVVLNLCIRVFFAIATHDDLRDSNNLRFLSKGTEETIDTFASAAITSLSLEVVPYLLALLEDWNEIDDTAIIIRDSLDFFLDYEAKIGEEATAEEIGDYYVEYCNENDPESYYFQQNLAFPGDLAKKLVQRAMIAAHNEEPLKMELIPSLLSILTGEKVPGDCRTIMNASHYKKMMEYINNLSIKNWEKGQKYFYGYKL</sequence>
<dbReference type="Pfam" id="PF15573">
    <property type="entry name" value="Imm47"/>
    <property type="match status" value="1"/>
</dbReference>
<evidence type="ECO:0000313" key="1">
    <source>
        <dbReference type="EMBL" id="AEN89421.1"/>
    </source>
</evidence>
<proteinExistence type="predicted"/>
<dbReference type="InterPro" id="IPR029076">
    <property type="entry name" value="Imm47"/>
</dbReference>
<reference evidence="1 2" key="1">
    <citation type="journal article" date="2011" name="J. Bacteriol.">
        <title>Complete genome sequence of the industrial strain Bacillus megaterium WSH-002.</title>
        <authorList>
            <person name="Liu L."/>
            <person name="Li Y."/>
            <person name="Zhang J."/>
            <person name="Zou W."/>
            <person name="Zhou Z."/>
            <person name="Liu J."/>
            <person name="Li X."/>
            <person name="Wang L."/>
            <person name="Chen J."/>
        </authorList>
    </citation>
    <scope>NUCLEOTIDE SEQUENCE [LARGE SCALE GENOMIC DNA]</scope>
    <source>
        <strain evidence="1 2">WSH-002</strain>
    </source>
</reference>
<name>A0A8D4BKF2_PRIMW</name>
<dbReference type="Proteomes" id="UP000001283">
    <property type="component" value="Chromosome"/>
</dbReference>
<accession>A0A8D4BKF2</accession>
<organism evidence="1 2">
    <name type="scientific">Priestia megaterium (strain WSH-002)</name>
    <name type="common">Bacillus megaterium</name>
    <dbReference type="NCBI Taxonomy" id="1006007"/>
    <lineage>
        <taxon>Bacteria</taxon>
        <taxon>Bacillati</taxon>
        <taxon>Bacillota</taxon>
        <taxon>Bacilli</taxon>
        <taxon>Bacillales</taxon>
        <taxon>Bacillaceae</taxon>
        <taxon>Priestia</taxon>
    </lineage>
</organism>
<protein>
    <submittedName>
        <fullName evidence="1">Group-specific protein</fullName>
    </submittedName>
</protein>
<dbReference type="AlphaFoldDB" id="A0A8D4BKF2"/>